<accession>A0ACC1XQM5</accession>
<keyword evidence="2" id="KW-1185">Reference proteome</keyword>
<gene>
    <name evidence="1" type="ORF">OWV82_015331</name>
</gene>
<protein>
    <submittedName>
        <fullName evidence="1">Ninja family</fullName>
    </submittedName>
</protein>
<dbReference type="EMBL" id="CM051401">
    <property type="protein sequence ID" value="KAJ4713207.1"/>
    <property type="molecule type" value="Genomic_DNA"/>
</dbReference>
<comment type="caution">
    <text evidence="1">The sequence shown here is derived from an EMBL/GenBank/DDBJ whole genome shotgun (WGS) entry which is preliminary data.</text>
</comment>
<evidence type="ECO:0000313" key="2">
    <source>
        <dbReference type="Proteomes" id="UP001164539"/>
    </source>
</evidence>
<sequence length="370" mass="39878">MEQGNGVNQDKNEQNELCNQDKEHPTNLLDNFSPEKNLSETQNSNLPQPDLNLGLSLGSIYGENSKESPLIRSSSIAGIVTLTNTSGEGERSCLSLERASSLPTVAEQQQRPITLRELQTMRRIEAKNRLIQKQRSSKEAKQKEKFPVPQPMPSSPSEVPAWAAASAANSPALCRAIHKIQTQGLSGNKRGAEGSAAPNAPSRVHAPVEGSVGPNAPSRVPAAVEGSVTPNAPSRFCAPSPPSTFKIPPLPKYAETVPVVTSATTSNGTFVKPAETKPQNPYKRARTYRGNFEDNGVDVMRQMPTVSTTGEGPNGKRIEGFLYTYMRGHVCIVCVCHGSFLSPAEFVKHAGGKDVSNPMKRITVYSNFSS</sequence>
<proteinExistence type="predicted"/>
<evidence type="ECO:0000313" key="1">
    <source>
        <dbReference type="EMBL" id="KAJ4713207.1"/>
    </source>
</evidence>
<name>A0ACC1XQM5_MELAZ</name>
<dbReference type="Proteomes" id="UP001164539">
    <property type="component" value="Chromosome 8"/>
</dbReference>
<reference evidence="1 2" key="1">
    <citation type="journal article" date="2023" name="Science">
        <title>Complex scaffold remodeling in plant triterpene biosynthesis.</title>
        <authorList>
            <person name="De La Pena R."/>
            <person name="Hodgson H."/>
            <person name="Liu J.C."/>
            <person name="Stephenson M.J."/>
            <person name="Martin A.C."/>
            <person name="Owen C."/>
            <person name="Harkess A."/>
            <person name="Leebens-Mack J."/>
            <person name="Jimenez L.E."/>
            <person name="Osbourn A."/>
            <person name="Sattely E.S."/>
        </authorList>
    </citation>
    <scope>NUCLEOTIDE SEQUENCE [LARGE SCALE GENOMIC DNA]</scope>
    <source>
        <strain evidence="2">cv. JPN11</strain>
        <tissue evidence="1">Leaf</tissue>
    </source>
</reference>
<organism evidence="1 2">
    <name type="scientific">Melia azedarach</name>
    <name type="common">Chinaberry tree</name>
    <dbReference type="NCBI Taxonomy" id="155640"/>
    <lineage>
        <taxon>Eukaryota</taxon>
        <taxon>Viridiplantae</taxon>
        <taxon>Streptophyta</taxon>
        <taxon>Embryophyta</taxon>
        <taxon>Tracheophyta</taxon>
        <taxon>Spermatophyta</taxon>
        <taxon>Magnoliopsida</taxon>
        <taxon>eudicotyledons</taxon>
        <taxon>Gunneridae</taxon>
        <taxon>Pentapetalae</taxon>
        <taxon>rosids</taxon>
        <taxon>malvids</taxon>
        <taxon>Sapindales</taxon>
        <taxon>Meliaceae</taxon>
        <taxon>Melia</taxon>
    </lineage>
</organism>